<dbReference type="Proteomes" id="UP000663623">
    <property type="component" value="Chromosome"/>
</dbReference>
<gene>
    <name evidence="4" type="ORF">CaldiYA01_10500</name>
</gene>
<evidence type="ECO:0000256" key="1">
    <source>
        <dbReference type="ARBA" id="ARBA00022679"/>
    </source>
</evidence>
<dbReference type="PANTHER" id="PTHR43072">
    <property type="entry name" value="N-ACETYLTRANSFERASE"/>
    <property type="match status" value="1"/>
</dbReference>
<evidence type="ECO:0000256" key="2">
    <source>
        <dbReference type="ARBA" id="ARBA00023315"/>
    </source>
</evidence>
<dbReference type="PANTHER" id="PTHR43072:SF23">
    <property type="entry name" value="UPF0039 PROTEIN C11D3.02C"/>
    <property type="match status" value="1"/>
</dbReference>
<name>A0ABM7NLU2_9FIRM</name>
<evidence type="ECO:0000313" key="4">
    <source>
        <dbReference type="EMBL" id="BCS81090.1"/>
    </source>
</evidence>
<keyword evidence="2" id="KW-0012">Acyltransferase</keyword>
<dbReference type="SUPFAM" id="SSF55729">
    <property type="entry name" value="Acyl-CoA N-acyltransferases (Nat)"/>
    <property type="match status" value="1"/>
</dbReference>
<dbReference type="Pfam" id="PF00583">
    <property type="entry name" value="Acetyltransf_1"/>
    <property type="match status" value="1"/>
</dbReference>
<dbReference type="CDD" id="cd04301">
    <property type="entry name" value="NAT_SF"/>
    <property type="match status" value="1"/>
</dbReference>
<dbReference type="EMBL" id="AP024480">
    <property type="protein sequence ID" value="BCS81090.1"/>
    <property type="molecule type" value="Genomic_DNA"/>
</dbReference>
<dbReference type="InterPro" id="IPR000182">
    <property type="entry name" value="GNAT_dom"/>
</dbReference>
<protein>
    <submittedName>
        <fullName evidence="4">N-acetyltransferase</fullName>
    </submittedName>
</protein>
<evidence type="ECO:0000259" key="3">
    <source>
        <dbReference type="PROSITE" id="PS51186"/>
    </source>
</evidence>
<accession>A0ABM7NLU2</accession>
<keyword evidence="5" id="KW-1185">Reference proteome</keyword>
<dbReference type="RefSeq" id="WP_207182230.1">
    <property type="nucleotide sequence ID" value="NZ_AP024480.1"/>
</dbReference>
<keyword evidence="1" id="KW-0808">Transferase</keyword>
<feature type="domain" description="N-acetyltransferase" evidence="3">
    <location>
        <begin position="1"/>
        <end position="153"/>
    </location>
</feature>
<dbReference type="Gene3D" id="3.40.630.30">
    <property type="match status" value="1"/>
</dbReference>
<dbReference type="InterPro" id="IPR016181">
    <property type="entry name" value="Acyl_CoA_acyltransferase"/>
</dbReference>
<reference evidence="4 5" key="1">
    <citation type="submission" date="2021-02" db="EMBL/GenBank/DDBJ databases">
        <title>Nitrogen-fixing ability and nitrogen fixation related genes of thermophilic fermentative bacteria in the genus Caldicellulosiruptor.</title>
        <authorList>
            <person name="Chen Y."/>
            <person name="Nishihara A."/>
            <person name="Haruta S."/>
        </authorList>
    </citation>
    <scope>NUCLEOTIDE SEQUENCE [LARGE SCALE GENOMIC DNA]</scope>
    <source>
        <strain evidence="4 5">YA01</strain>
    </source>
</reference>
<sequence length="161" mass="18291">MNIRKATISDIPDLLYIYNYEVLNSTSTFDIHPKTSEDFLKLFDSHGNKYPIYVAEENSTILGYGYLSSFSEKEAYSITVEDSIYTHPLHRGRGIGKQILKFLIERAKDTGAVNIIAKVCAENHISLHLHKSFGFVEVGKLTKVGYKFGRFLDVIILQLIL</sequence>
<organism evidence="4 5">
    <name type="scientific">Caldicellulosiruptor diazotrophicus</name>
    <dbReference type="NCBI Taxonomy" id="2806205"/>
    <lineage>
        <taxon>Bacteria</taxon>
        <taxon>Bacillati</taxon>
        <taxon>Bacillota</taxon>
        <taxon>Bacillota incertae sedis</taxon>
        <taxon>Caldicellulosiruptorales</taxon>
        <taxon>Caldicellulosiruptoraceae</taxon>
        <taxon>Caldicellulosiruptor</taxon>
    </lineage>
</organism>
<dbReference type="PROSITE" id="PS51186">
    <property type="entry name" value="GNAT"/>
    <property type="match status" value="1"/>
</dbReference>
<evidence type="ECO:0000313" key="5">
    <source>
        <dbReference type="Proteomes" id="UP000663623"/>
    </source>
</evidence>
<proteinExistence type="predicted"/>